<gene>
    <name evidence="2" type="ORF">ENSA7_10660</name>
</gene>
<dbReference type="PROSITE" id="PS51257">
    <property type="entry name" value="PROKAR_LIPOPROTEIN"/>
    <property type="match status" value="1"/>
</dbReference>
<dbReference type="OrthoDB" id="4841760at2"/>
<dbReference type="AlphaFoldDB" id="A0A2S9YVG1"/>
<organism evidence="2 3">
    <name type="scientific">Enhygromyxa salina</name>
    <dbReference type="NCBI Taxonomy" id="215803"/>
    <lineage>
        <taxon>Bacteria</taxon>
        <taxon>Pseudomonadati</taxon>
        <taxon>Myxococcota</taxon>
        <taxon>Polyangia</taxon>
        <taxon>Nannocystales</taxon>
        <taxon>Nannocystaceae</taxon>
        <taxon>Enhygromyxa</taxon>
    </lineage>
</organism>
<evidence type="ECO:0000256" key="1">
    <source>
        <dbReference type="SAM" id="SignalP"/>
    </source>
</evidence>
<dbReference type="EMBL" id="PVNL01000030">
    <property type="protein sequence ID" value="PRQ09076.1"/>
    <property type="molecule type" value="Genomic_DNA"/>
</dbReference>
<evidence type="ECO:0000313" key="3">
    <source>
        <dbReference type="Proteomes" id="UP000238823"/>
    </source>
</evidence>
<dbReference type="SUPFAM" id="SSF110296">
    <property type="entry name" value="Oligoxyloglucan reducing end-specific cellobiohydrolase"/>
    <property type="match status" value="1"/>
</dbReference>
<dbReference type="Proteomes" id="UP000238823">
    <property type="component" value="Unassembled WGS sequence"/>
</dbReference>
<accession>A0A2S9YVG1</accession>
<protein>
    <recommendedName>
        <fullName evidence="4">Exo-alpha-sialidase</fullName>
    </recommendedName>
</protein>
<feature type="chain" id="PRO_5015407486" description="Exo-alpha-sialidase" evidence="1">
    <location>
        <begin position="25"/>
        <end position="401"/>
    </location>
</feature>
<name>A0A2S9YVG1_9BACT</name>
<feature type="signal peptide" evidence="1">
    <location>
        <begin position="1"/>
        <end position="24"/>
    </location>
</feature>
<evidence type="ECO:0008006" key="4">
    <source>
        <dbReference type="Google" id="ProtNLM"/>
    </source>
</evidence>
<keyword evidence="1" id="KW-0732">Signal</keyword>
<proteinExistence type="predicted"/>
<evidence type="ECO:0000313" key="2">
    <source>
        <dbReference type="EMBL" id="PRQ09076.1"/>
    </source>
</evidence>
<dbReference type="RefSeq" id="WP_146157361.1">
    <property type="nucleotide sequence ID" value="NZ_PVNL01000030.1"/>
</dbReference>
<comment type="caution">
    <text evidence="2">The sequence shown here is derived from an EMBL/GenBank/DDBJ whole genome shotgun (WGS) entry which is preliminary data.</text>
</comment>
<reference evidence="2 3" key="1">
    <citation type="submission" date="2018-03" db="EMBL/GenBank/DDBJ databases">
        <title>Draft Genome Sequences of the Obligatory Marine Myxobacteria Enhygromyxa salina SWB007.</title>
        <authorList>
            <person name="Poehlein A."/>
            <person name="Moghaddam J.A."/>
            <person name="Harms H."/>
            <person name="Alanjari M."/>
            <person name="Koenig G.M."/>
            <person name="Daniel R."/>
            <person name="Schaeberle T.F."/>
        </authorList>
    </citation>
    <scope>NUCLEOTIDE SEQUENCE [LARGE SCALE GENOMIC DNA]</scope>
    <source>
        <strain evidence="2 3">SWB007</strain>
    </source>
</reference>
<sequence>MRSTLPGPSLFALLLVASGCGAPAGETGEDEGELKACEPIATPVIGGAGAQQLERVASRDQIPGLADQPTARGQVLGVLVAFDGRLHLGYGDYSDNTGPIAMHAWDPRVGDFVDLGVAPTEEVQRLFAAHGALYSPATDPDGHQESGGVYRLDCGATAWSVQTPIPGGVHVYDVAAQGDTLYACTGSLNGQPALLMASEDRGASWAEVLRRESAADRFSRFYYLGATPELLFVSGRDLPDPGQAFAWIRRGEAAFEQLDEPPSGSLVPITLGDELVIGAFAGTPGRSEYDASYRVVGQGLVEDQPWPVHADGVTEVITWARQESDGDRGEALLVLMERADGSVSVHRSEDLGAGAQGWEQVASMAVEGETFVSMALLFNDLYLGTRSGSLYVLREFEAPAG</sequence>